<name>D0WG31_SLAES</name>
<dbReference type="HOGENOM" id="CLU_107073_0_0_11"/>
<dbReference type="SUPFAM" id="SSF48695">
    <property type="entry name" value="Multiheme cytochromes"/>
    <property type="match status" value="1"/>
</dbReference>
<feature type="domain" description="Tetrahaem cytochrome" evidence="9">
    <location>
        <begin position="191"/>
        <end position="250"/>
    </location>
</feature>
<dbReference type="Proteomes" id="UP000006001">
    <property type="component" value="Unassembled WGS sequence"/>
</dbReference>
<dbReference type="InterPro" id="IPR012286">
    <property type="entry name" value="Tetrahaem_cytochrome"/>
</dbReference>
<keyword evidence="11" id="KW-1185">Reference proteome</keyword>
<evidence type="ECO:0000313" key="11">
    <source>
        <dbReference type="Proteomes" id="UP000006001"/>
    </source>
</evidence>
<keyword evidence="8" id="KW-1133">Transmembrane helix</keyword>
<keyword evidence="8" id="KW-0472">Membrane</keyword>
<accession>D0WG31</accession>
<proteinExistence type="predicted"/>
<keyword evidence="4" id="KW-0479">Metal-binding</keyword>
<sequence length="270" mass="29333">MPDMSPSEPQGLERKGRKSFIERGYPMAEEKKVEQTDAGTETGTKKAKMPKKKKFIIVGVVAVVLVAAGAGFMVWHEQPTFCNAICHTPMDAYVETYVDGSTDAYGNELASDQEKNSMMAYMHGKYKLANCLDCHVPTIGEQVTEGMHWITGNYEVLGQNKVGDTILAERSTDDLVKARNLDSGNEFCSNSKCHSGSGDHGTMTRDELVALTAGLSDTRNPHLAQHGEVACSECHNAHSQSVNACSQCHSDAPIPDGWLSVSDYAAKTKL</sequence>
<dbReference type="AlphaFoldDB" id="D0WG31"/>
<keyword evidence="2" id="KW-0813">Transport</keyword>
<evidence type="ECO:0000256" key="4">
    <source>
        <dbReference type="ARBA" id="ARBA00022723"/>
    </source>
</evidence>
<dbReference type="GO" id="GO:0046872">
    <property type="term" value="F:metal ion binding"/>
    <property type="evidence" value="ECO:0007669"/>
    <property type="project" value="UniProtKB-KW"/>
</dbReference>
<evidence type="ECO:0000256" key="1">
    <source>
        <dbReference type="ARBA" id="ARBA00004196"/>
    </source>
</evidence>
<dbReference type="EMBL" id="ACUX02000006">
    <property type="protein sequence ID" value="EEZ61444.1"/>
    <property type="molecule type" value="Genomic_DNA"/>
</dbReference>
<reference evidence="10" key="1">
    <citation type="submission" date="2009-10" db="EMBL/GenBank/DDBJ databases">
        <authorList>
            <person name="Weinstock G."/>
            <person name="Sodergren E."/>
            <person name="Clifton S."/>
            <person name="Fulton L."/>
            <person name="Fulton B."/>
            <person name="Courtney L."/>
            <person name="Fronick C."/>
            <person name="Harrison M."/>
            <person name="Strong C."/>
            <person name="Farmer C."/>
            <person name="Delahaunty K."/>
            <person name="Markovic C."/>
            <person name="Hall O."/>
            <person name="Minx P."/>
            <person name="Tomlinson C."/>
            <person name="Mitreva M."/>
            <person name="Nelson J."/>
            <person name="Hou S."/>
            <person name="Wollam A."/>
            <person name="Pepin K.H."/>
            <person name="Johnson M."/>
            <person name="Bhonagiri V."/>
            <person name="Nash W.E."/>
            <person name="Warren W."/>
            <person name="Chinwalla A."/>
            <person name="Mardis E.R."/>
            <person name="Wilson R.K."/>
        </authorList>
    </citation>
    <scope>NUCLEOTIDE SEQUENCE [LARGE SCALE GENOMIC DNA]</scope>
    <source>
        <strain evidence="10">ATCC 700122</strain>
    </source>
</reference>
<evidence type="ECO:0000256" key="8">
    <source>
        <dbReference type="SAM" id="Phobius"/>
    </source>
</evidence>
<evidence type="ECO:0000256" key="5">
    <source>
        <dbReference type="ARBA" id="ARBA00022982"/>
    </source>
</evidence>
<comment type="subcellular location">
    <subcellularLocation>
        <location evidence="1">Cell envelope</location>
    </subcellularLocation>
</comment>
<evidence type="ECO:0000256" key="6">
    <source>
        <dbReference type="ARBA" id="ARBA00023004"/>
    </source>
</evidence>
<dbReference type="STRING" id="649764.HMPREF0762_00781"/>
<dbReference type="eggNOG" id="COG3303">
    <property type="taxonomic scope" value="Bacteria"/>
</dbReference>
<keyword evidence="6" id="KW-0408">Iron</keyword>
<keyword evidence="5" id="KW-0249">Electron transport</keyword>
<evidence type="ECO:0000256" key="2">
    <source>
        <dbReference type="ARBA" id="ARBA00022448"/>
    </source>
</evidence>
<feature type="region of interest" description="Disordered" evidence="7">
    <location>
        <begin position="1"/>
        <end position="45"/>
    </location>
</feature>
<dbReference type="Gene3D" id="1.10.1130.10">
    <property type="entry name" value="Flavocytochrome C3, Chain A"/>
    <property type="match status" value="1"/>
</dbReference>
<dbReference type="GO" id="GO:0030313">
    <property type="term" value="C:cell envelope"/>
    <property type="evidence" value="ECO:0007669"/>
    <property type="project" value="UniProtKB-SubCell"/>
</dbReference>
<dbReference type="InterPro" id="IPR036280">
    <property type="entry name" value="Multihaem_cyt_sf"/>
</dbReference>
<feature type="transmembrane region" description="Helical" evidence="8">
    <location>
        <begin position="55"/>
        <end position="75"/>
    </location>
</feature>
<keyword evidence="3" id="KW-0349">Heme</keyword>
<evidence type="ECO:0000313" key="10">
    <source>
        <dbReference type="EMBL" id="EEZ61444.1"/>
    </source>
</evidence>
<protein>
    <recommendedName>
        <fullName evidence="9">Tetrahaem cytochrome domain-containing protein</fullName>
    </recommendedName>
</protein>
<organism evidence="10 11">
    <name type="scientific">Slackia exigua (strain ATCC 700122 / DSM 15923 / CIP 105133 / JCM 11022 / KCTC 5966 / S-7)</name>
    <dbReference type="NCBI Taxonomy" id="649764"/>
    <lineage>
        <taxon>Bacteria</taxon>
        <taxon>Bacillati</taxon>
        <taxon>Actinomycetota</taxon>
        <taxon>Coriobacteriia</taxon>
        <taxon>Eggerthellales</taxon>
        <taxon>Eggerthellaceae</taxon>
        <taxon>Slackia</taxon>
    </lineage>
</organism>
<evidence type="ECO:0000259" key="9">
    <source>
        <dbReference type="Pfam" id="PF14537"/>
    </source>
</evidence>
<comment type="caution">
    <text evidence="10">The sequence shown here is derived from an EMBL/GenBank/DDBJ whole genome shotgun (WGS) entry which is preliminary data.</text>
</comment>
<evidence type="ECO:0000256" key="7">
    <source>
        <dbReference type="SAM" id="MobiDB-lite"/>
    </source>
</evidence>
<evidence type="ECO:0000256" key="3">
    <source>
        <dbReference type="ARBA" id="ARBA00022617"/>
    </source>
</evidence>
<gene>
    <name evidence="10" type="ORF">HMPREF0762_00781</name>
</gene>
<dbReference type="Pfam" id="PF14537">
    <property type="entry name" value="Cytochrom_c3_2"/>
    <property type="match status" value="1"/>
</dbReference>
<keyword evidence="8" id="KW-0812">Transmembrane</keyword>